<sequence>MNEYSSASGDKQNDVYSDIESSNHNSSNHNSTLIRAVVAVTASRRNRRRQPQPMHNSTLTRSMRVEELLNGHAEIIQGMISMKVETFRSLSNMLAIRELLKPTRNMNVDEQLFIFLSICARGVTNRHISYLFQHSIETTSRWFDKVLQVLCSLKDEFIRPSDYTSVQNLILEHSKKYQPLFDVGDPILEEYVTDCVPVGGDVDVNANYVFHDGIDGTGPSTGPQQHDSNREAMNQMRDHIADDMWERYQAFP</sequence>
<gene>
    <name evidence="3" type="ORF">TIFTF001_052815</name>
</gene>
<keyword evidence="4" id="KW-1185">Reference proteome</keyword>
<feature type="non-terminal residue" evidence="3">
    <location>
        <position position="1"/>
    </location>
</feature>
<feature type="region of interest" description="Disordered" evidence="1">
    <location>
        <begin position="1"/>
        <end position="30"/>
    </location>
</feature>
<feature type="domain" description="DUF8040" evidence="2">
    <location>
        <begin position="56"/>
        <end position="152"/>
    </location>
</feature>
<evidence type="ECO:0000256" key="1">
    <source>
        <dbReference type="SAM" id="MobiDB-lite"/>
    </source>
</evidence>
<comment type="caution">
    <text evidence="3">The sequence shown here is derived from an EMBL/GenBank/DDBJ whole genome shotgun (WGS) entry which is preliminary data.</text>
</comment>
<protein>
    <recommendedName>
        <fullName evidence="2">DUF8040 domain-containing protein</fullName>
    </recommendedName>
</protein>
<dbReference type="Pfam" id="PF26138">
    <property type="entry name" value="DUF8040"/>
    <property type="match status" value="1"/>
</dbReference>
<dbReference type="AlphaFoldDB" id="A0AA88ECI7"/>
<evidence type="ECO:0000259" key="2">
    <source>
        <dbReference type="Pfam" id="PF26138"/>
    </source>
</evidence>
<accession>A0AA88ECI7</accession>
<dbReference type="InterPro" id="IPR058353">
    <property type="entry name" value="DUF8040"/>
</dbReference>
<evidence type="ECO:0000313" key="3">
    <source>
        <dbReference type="EMBL" id="GMN72242.1"/>
    </source>
</evidence>
<dbReference type="Proteomes" id="UP001187192">
    <property type="component" value="Unassembled WGS sequence"/>
</dbReference>
<dbReference type="EMBL" id="BTGU01011605">
    <property type="protein sequence ID" value="GMN72242.1"/>
    <property type="molecule type" value="Genomic_DNA"/>
</dbReference>
<reference evidence="3" key="1">
    <citation type="submission" date="2023-07" db="EMBL/GenBank/DDBJ databases">
        <title>draft genome sequence of fig (Ficus carica).</title>
        <authorList>
            <person name="Takahashi T."/>
            <person name="Nishimura K."/>
        </authorList>
    </citation>
    <scope>NUCLEOTIDE SEQUENCE</scope>
</reference>
<proteinExistence type="predicted"/>
<evidence type="ECO:0000313" key="4">
    <source>
        <dbReference type="Proteomes" id="UP001187192"/>
    </source>
</evidence>
<organism evidence="3 4">
    <name type="scientific">Ficus carica</name>
    <name type="common">Common fig</name>
    <dbReference type="NCBI Taxonomy" id="3494"/>
    <lineage>
        <taxon>Eukaryota</taxon>
        <taxon>Viridiplantae</taxon>
        <taxon>Streptophyta</taxon>
        <taxon>Embryophyta</taxon>
        <taxon>Tracheophyta</taxon>
        <taxon>Spermatophyta</taxon>
        <taxon>Magnoliopsida</taxon>
        <taxon>eudicotyledons</taxon>
        <taxon>Gunneridae</taxon>
        <taxon>Pentapetalae</taxon>
        <taxon>rosids</taxon>
        <taxon>fabids</taxon>
        <taxon>Rosales</taxon>
        <taxon>Moraceae</taxon>
        <taxon>Ficeae</taxon>
        <taxon>Ficus</taxon>
    </lineage>
</organism>
<feature type="compositionally biased region" description="Polar residues" evidence="1">
    <location>
        <begin position="1"/>
        <end position="10"/>
    </location>
</feature>
<name>A0AA88ECI7_FICCA</name>